<dbReference type="InterPro" id="IPR006623">
    <property type="entry name" value="THEG"/>
</dbReference>
<dbReference type="PANTHER" id="PTHR15901:SF16">
    <property type="entry name" value="TESTICULAR HAPLOID EXPRESSED GENE PROTEIN"/>
    <property type="match status" value="1"/>
</dbReference>
<accession>B4NHQ7</accession>
<keyword evidence="4" id="KW-1185">Reference proteome</keyword>
<organism evidence="3 4">
    <name type="scientific">Drosophila willistoni</name>
    <name type="common">Fruit fly</name>
    <dbReference type="NCBI Taxonomy" id="7260"/>
    <lineage>
        <taxon>Eukaryota</taxon>
        <taxon>Metazoa</taxon>
        <taxon>Ecdysozoa</taxon>
        <taxon>Arthropoda</taxon>
        <taxon>Hexapoda</taxon>
        <taxon>Insecta</taxon>
        <taxon>Pterygota</taxon>
        <taxon>Neoptera</taxon>
        <taxon>Endopterygota</taxon>
        <taxon>Diptera</taxon>
        <taxon>Brachycera</taxon>
        <taxon>Muscomorpha</taxon>
        <taxon>Ephydroidea</taxon>
        <taxon>Drosophilidae</taxon>
        <taxon>Drosophila</taxon>
        <taxon>Sophophora</taxon>
    </lineage>
</organism>
<dbReference type="AlphaFoldDB" id="B4NHQ7"/>
<dbReference type="HOGENOM" id="CLU_788158_0_0_1"/>
<dbReference type="PANTHER" id="PTHR15901">
    <property type="entry name" value="TESTICULAR HAPLOID EXPRESSED GENE PROTEIN"/>
    <property type="match status" value="1"/>
</dbReference>
<evidence type="ECO:0000256" key="1">
    <source>
        <dbReference type="ARBA" id="ARBA00022737"/>
    </source>
</evidence>
<evidence type="ECO:0008006" key="5">
    <source>
        <dbReference type="Google" id="ProtNLM"/>
    </source>
</evidence>
<dbReference type="OrthoDB" id="25466at2759"/>
<reference evidence="3 4" key="1">
    <citation type="journal article" date="2007" name="Nature">
        <title>Evolution of genes and genomes on the Drosophila phylogeny.</title>
        <authorList>
            <consortium name="Drosophila 12 Genomes Consortium"/>
            <person name="Clark A.G."/>
            <person name="Eisen M.B."/>
            <person name="Smith D.R."/>
            <person name="Bergman C.M."/>
            <person name="Oliver B."/>
            <person name="Markow T.A."/>
            <person name="Kaufman T.C."/>
            <person name="Kellis M."/>
            <person name="Gelbart W."/>
            <person name="Iyer V.N."/>
            <person name="Pollard D.A."/>
            <person name="Sackton T.B."/>
            <person name="Larracuente A.M."/>
            <person name="Singh N.D."/>
            <person name="Abad J.P."/>
            <person name="Abt D.N."/>
            <person name="Adryan B."/>
            <person name="Aguade M."/>
            <person name="Akashi H."/>
            <person name="Anderson W.W."/>
            <person name="Aquadro C.F."/>
            <person name="Ardell D.H."/>
            <person name="Arguello R."/>
            <person name="Artieri C.G."/>
            <person name="Barbash D.A."/>
            <person name="Barker D."/>
            <person name="Barsanti P."/>
            <person name="Batterham P."/>
            <person name="Batzoglou S."/>
            <person name="Begun D."/>
            <person name="Bhutkar A."/>
            <person name="Blanco E."/>
            <person name="Bosak S.A."/>
            <person name="Bradley R.K."/>
            <person name="Brand A.D."/>
            <person name="Brent M.R."/>
            <person name="Brooks A.N."/>
            <person name="Brown R.H."/>
            <person name="Butlin R.K."/>
            <person name="Caggese C."/>
            <person name="Calvi B.R."/>
            <person name="Bernardo de Carvalho A."/>
            <person name="Caspi A."/>
            <person name="Castrezana S."/>
            <person name="Celniker S.E."/>
            <person name="Chang J.L."/>
            <person name="Chapple C."/>
            <person name="Chatterji S."/>
            <person name="Chinwalla A."/>
            <person name="Civetta A."/>
            <person name="Clifton S.W."/>
            <person name="Comeron J.M."/>
            <person name="Costello J.C."/>
            <person name="Coyne J.A."/>
            <person name="Daub J."/>
            <person name="David R.G."/>
            <person name="Delcher A.L."/>
            <person name="Delehaunty K."/>
            <person name="Do C.B."/>
            <person name="Ebling H."/>
            <person name="Edwards K."/>
            <person name="Eickbush T."/>
            <person name="Evans J.D."/>
            <person name="Filipski A."/>
            <person name="Findeiss S."/>
            <person name="Freyhult E."/>
            <person name="Fulton L."/>
            <person name="Fulton R."/>
            <person name="Garcia A.C."/>
            <person name="Gardiner A."/>
            <person name="Garfield D.A."/>
            <person name="Garvin B.E."/>
            <person name="Gibson G."/>
            <person name="Gilbert D."/>
            <person name="Gnerre S."/>
            <person name="Godfrey J."/>
            <person name="Good R."/>
            <person name="Gotea V."/>
            <person name="Gravely B."/>
            <person name="Greenberg A.J."/>
            <person name="Griffiths-Jones S."/>
            <person name="Gross S."/>
            <person name="Guigo R."/>
            <person name="Gustafson E.A."/>
            <person name="Haerty W."/>
            <person name="Hahn M.W."/>
            <person name="Halligan D.L."/>
            <person name="Halpern A.L."/>
            <person name="Halter G.M."/>
            <person name="Han M.V."/>
            <person name="Heger A."/>
            <person name="Hillier L."/>
            <person name="Hinrichs A.S."/>
            <person name="Holmes I."/>
            <person name="Hoskins R.A."/>
            <person name="Hubisz M.J."/>
            <person name="Hultmark D."/>
            <person name="Huntley M.A."/>
            <person name="Jaffe D.B."/>
            <person name="Jagadeeshan S."/>
            <person name="Jeck W.R."/>
            <person name="Johnson J."/>
            <person name="Jones C.D."/>
            <person name="Jordan W.C."/>
            <person name="Karpen G.H."/>
            <person name="Kataoka E."/>
            <person name="Keightley P.D."/>
            <person name="Kheradpour P."/>
            <person name="Kirkness E.F."/>
            <person name="Koerich L.B."/>
            <person name="Kristiansen K."/>
            <person name="Kudrna D."/>
            <person name="Kulathinal R.J."/>
            <person name="Kumar S."/>
            <person name="Kwok R."/>
            <person name="Lander E."/>
            <person name="Langley C.H."/>
            <person name="Lapoint R."/>
            <person name="Lazzaro B.P."/>
            <person name="Lee S.J."/>
            <person name="Levesque L."/>
            <person name="Li R."/>
            <person name="Lin C.F."/>
            <person name="Lin M.F."/>
            <person name="Lindblad-Toh K."/>
            <person name="Llopart A."/>
            <person name="Long M."/>
            <person name="Low L."/>
            <person name="Lozovsky E."/>
            <person name="Lu J."/>
            <person name="Luo M."/>
            <person name="Machado C.A."/>
            <person name="Makalowski W."/>
            <person name="Marzo M."/>
            <person name="Matsuda M."/>
            <person name="Matzkin L."/>
            <person name="McAllister B."/>
            <person name="McBride C.S."/>
            <person name="McKernan B."/>
            <person name="McKernan K."/>
            <person name="Mendez-Lago M."/>
            <person name="Minx P."/>
            <person name="Mollenhauer M.U."/>
            <person name="Montooth K."/>
            <person name="Mount S.M."/>
            <person name="Mu X."/>
            <person name="Myers E."/>
            <person name="Negre B."/>
            <person name="Newfeld S."/>
            <person name="Nielsen R."/>
            <person name="Noor M.A."/>
            <person name="O'Grady P."/>
            <person name="Pachter L."/>
            <person name="Papaceit M."/>
            <person name="Parisi M.J."/>
            <person name="Parisi M."/>
            <person name="Parts L."/>
            <person name="Pedersen J.S."/>
            <person name="Pesole G."/>
            <person name="Phillippy A.M."/>
            <person name="Ponting C.P."/>
            <person name="Pop M."/>
            <person name="Porcelli D."/>
            <person name="Powell J.R."/>
            <person name="Prohaska S."/>
            <person name="Pruitt K."/>
            <person name="Puig M."/>
            <person name="Quesneville H."/>
            <person name="Ram K.R."/>
            <person name="Rand D."/>
            <person name="Rasmussen M.D."/>
            <person name="Reed L.K."/>
            <person name="Reenan R."/>
            <person name="Reily A."/>
            <person name="Remington K.A."/>
            <person name="Rieger T.T."/>
            <person name="Ritchie M.G."/>
            <person name="Robin C."/>
            <person name="Rogers Y.H."/>
            <person name="Rohde C."/>
            <person name="Rozas J."/>
            <person name="Rubenfield M.J."/>
            <person name="Ruiz A."/>
            <person name="Russo S."/>
            <person name="Salzberg S.L."/>
            <person name="Sanchez-Gracia A."/>
            <person name="Saranga D.J."/>
            <person name="Sato H."/>
            <person name="Schaeffer S.W."/>
            <person name="Schatz M.C."/>
            <person name="Schlenke T."/>
            <person name="Schwartz R."/>
            <person name="Segarra C."/>
            <person name="Singh R.S."/>
            <person name="Sirot L."/>
            <person name="Sirota M."/>
            <person name="Sisneros N.B."/>
            <person name="Smith C.D."/>
            <person name="Smith T.F."/>
            <person name="Spieth J."/>
            <person name="Stage D.E."/>
            <person name="Stark A."/>
            <person name="Stephan W."/>
            <person name="Strausberg R.L."/>
            <person name="Strempel S."/>
            <person name="Sturgill D."/>
            <person name="Sutton G."/>
            <person name="Sutton G.G."/>
            <person name="Tao W."/>
            <person name="Teichmann S."/>
            <person name="Tobari Y.N."/>
            <person name="Tomimura Y."/>
            <person name="Tsolas J.M."/>
            <person name="Valente V.L."/>
            <person name="Venter E."/>
            <person name="Venter J.C."/>
            <person name="Vicario S."/>
            <person name="Vieira F.G."/>
            <person name="Vilella A.J."/>
            <person name="Villasante A."/>
            <person name="Walenz B."/>
            <person name="Wang J."/>
            <person name="Wasserman M."/>
            <person name="Watts T."/>
            <person name="Wilson D."/>
            <person name="Wilson R.K."/>
            <person name="Wing R.A."/>
            <person name="Wolfner M.F."/>
            <person name="Wong A."/>
            <person name="Wong G.K."/>
            <person name="Wu C.I."/>
            <person name="Wu G."/>
            <person name="Yamamoto D."/>
            <person name="Yang H.P."/>
            <person name="Yang S.P."/>
            <person name="Yorke J.A."/>
            <person name="Yoshida K."/>
            <person name="Zdobnov E."/>
            <person name="Zhang P."/>
            <person name="Zhang Y."/>
            <person name="Zimin A.V."/>
            <person name="Baldwin J."/>
            <person name="Abdouelleil A."/>
            <person name="Abdulkadir J."/>
            <person name="Abebe A."/>
            <person name="Abera B."/>
            <person name="Abreu J."/>
            <person name="Acer S.C."/>
            <person name="Aftuck L."/>
            <person name="Alexander A."/>
            <person name="An P."/>
            <person name="Anderson E."/>
            <person name="Anderson S."/>
            <person name="Arachi H."/>
            <person name="Azer M."/>
            <person name="Bachantsang P."/>
            <person name="Barry A."/>
            <person name="Bayul T."/>
            <person name="Berlin A."/>
            <person name="Bessette D."/>
            <person name="Bloom T."/>
            <person name="Blye J."/>
            <person name="Boguslavskiy L."/>
            <person name="Bonnet C."/>
            <person name="Boukhgalter B."/>
            <person name="Bourzgui I."/>
            <person name="Brown A."/>
            <person name="Cahill P."/>
            <person name="Channer S."/>
            <person name="Cheshatsang Y."/>
            <person name="Chuda L."/>
            <person name="Citroen M."/>
            <person name="Collymore A."/>
            <person name="Cooke P."/>
            <person name="Costello M."/>
            <person name="D'Aco K."/>
            <person name="Daza R."/>
            <person name="De Haan G."/>
            <person name="DeGray S."/>
            <person name="DeMaso C."/>
            <person name="Dhargay N."/>
            <person name="Dooley K."/>
            <person name="Dooley E."/>
            <person name="Doricent M."/>
            <person name="Dorje P."/>
            <person name="Dorjee K."/>
            <person name="Dupes A."/>
            <person name="Elong R."/>
            <person name="Falk J."/>
            <person name="Farina A."/>
            <person name="Faro S."/>
            <person name="Ferguson D."/>
            <person name="Fisher S."/>
            <person name="Foley C.D."/>
            <person name="Franke A."/>
            <person name="Friedrich D."/>
            <person name="Gadbois L."/>
            <person name="Gearin G."/>
            <person name="Gearin C.R."/>
            <person name="Giannoukos G."/>
            <person name="Goode T."/>
            <person name="Graham J."/>
            <person name="Grandbois E."/>
            <person name="Grewal S."/>
            <person name="Gyaltsen K."/>
            <person name="Hafez N."/>
            <person name="Hagos B."/>
            <person name="Hall J."/>
            <person name="Henson C."/>
            <person name="Hollinger A."/>
            <person name="Honan T."/>
            <person name="Huard M.D."/>
            <person name="Hughes L."/>
            <person name="Hurhula B."/>
            <person name="Husby M.E."/>
            <person name="Kamat A."/>
            <person name="Kanga B."/>
            <person name="Kashin S."/>
            <person name="Khazanovich D."/>
            <person name="Kisner P."/>
            <person name="Lance K."/>
            <person name="Lara M."/>
            <person name="Lee W."/>
            <person name="Lennon N."/>
            <person name="Letendre F."/>
            <person name="LeVine R."/>
            <person name="Lipovsky A."/>
            <person name="Liu X."/>
            <person name="Liu J."/>
            <person name="Liu S."/>
            <person name="Lokyitsang T."/>
            <person name="Lokyitsang Y."/>
            <person name="Lubonja R."/>
            <person name="Lui A."/>
            <person name="MacDonald P."/>
            <person name="Magnisalis V."/>
            <person name="Maru K."/>
            <person name="Matthews C."/>
            <person name="McCusker W."/>
            <person name="McDonough S."/>
            <person name="Mehta T."/>
            <person name="Meldrim J."/>
            <person name="Meneus L."/>
            <person name="Mihai O."/>
            <person name="Mihalev A."/>
            <person name="Mihova T."/>
            <person name="Mittelman R."/>
            <person name="Mlenga V."/>
            <person name="Montmayeur A."/>
            <person name="Mulrain L."/>
            <person name="Navidi A."/>
            <person name="Naylor J."/>
            <person name="Negash T."/>
            <person name="Nguyen T."/>
            <person name="Nguyen N."/>
            <person name="Nicol R."/>
            <person name="Norbu C."/>
            <person name="Norbu N."/>
            <person name="Novod N."/>
            <person name="O'Neill B."/>
            <person name="Osman S."/>
            <person name="Markiewicz E."/>
            <person name="Oyono O.L."/>
            <person name="Patti C."/>
            <person name="Phunkhang P."/>
            <person name="Pierre F."/>
            <person name="Priest M."/>
            <person name="Raghuraman S."/>
            <person name="Rege F."/>
            <person name="Reyes R."/>
            <person name="Rise C."/>
            <person name="Rogov P."/>
            <person name="Ross K."/>
            <person name="Ryan E."/>
            <person name="Settipalli S."/>
            <person name="Shea T."/>
            <person name="Sherpa N."/>
            <person name="Shi L."/>
            <person name="Shih D."/>
            <person name="Sparrow T."/>
            <person name="Spaulding J."/>
            <person name="Stalker J."/>
            <person name="Stange-Thomann N."/>
            <person name="Stavropoulos S."/>
            <person name="Stone C."/>
            <person name="Strader C."/>
            <person name="Tesfaye S."/>
            <person name="Thomson T."/>
            <person name="Thoulutsang Y."/>
            <person name="Thoulutsang D."/>
            <person name="Topham K."/>
            <person name="Topping I."/>
            <person name="Tsamla T."/>
            <person name="Vassiliev H."/>
            <person name="Vo A."/>
            <person name="Wangchuk T."/>
            <person name="Wangdi T."/>
            <person name="Weiand M."/>
            <person name="Wilkinson J."/>
            <person name="Wilson A."/>
            <person name="Yadav S."/>
            <person name="Young G."/>
            <person name="Yu Q."/>
            <person name="Zembek L."/>
            <person name="Zhong D."/>
            <person name="Zimmer A."/>
            <person name="Zwirko Z."/>
            <person name="Jaffe D.B."/>
            <person name="Alvarez P."/>
            <person name="Brockman W."/>
            <person name="Butler J."/>
            <person name="Chin C."/>
            <person name="Gnerre S."/>
            <person name="Grabherr M."/>
            <person name="Kleber M."/>
            <person name="Mauceli E."/>
            <person name="MacCallum I."/>
        </authorList>
    </citation>
    <scope>NUCLEOTIDE SEQUENCE [LARGE SCALE GENOMIC DNA]</scope>
    <source>
        <strain evidence="4">Tucson 14030-0811.24</strain>
    </source>
</reference>
<dbReference type="InterPro" id="IPR042401">
    <property type="entry name" value="SPMAP2-like"/>
</dbReference>
<gene>
    <name evidence="3" type="primary">Dwil\GK14237</name>
    <name evidence="3" type="ORF">Dwil_GK14237</name>
</gene>
<dbReference type="Proteomes" id="UP000007798">
    <property type="component" value="Unassembled WGS sequence"/>
</dbReference>
<evidence type="ECO:0000313" key="3">
    <source>
        <dbReference type="EMBL" id="EDW84667.2"/>
    </source>
</evidence>
<proteinExistence type="predicted"/>
<dbReference type="KEGG" id="dwi:6651119"/>
<protein>
    <recommendedName>
        <fullName evidence="5">Testicular haploid expressed gene protein-like</fullName>
    </recommendedName>
</protein>
<feature type="region of interest" description="Disordered" evidence="2">
    <location>
        <begin position="180"/>
        <end position="204"/>
    </location>
</feature>
<dbReference type="EMBL" id="CH964272">
    <property type="protein sequence ID" value="EDW84667.2"/>
    <property type="molecule type" value="Genomic_DNA"/>
</dbReference>
<keyword evidence="1" id="KW-0677">Repeat</keyword>
<evidence type="ECO:0000313" key="4">
    <source>
        <dbReference type="Proteomes" id="UP000007798"/>
    </source>
</evidence>
<sequence length="345" mass="39977">MMASKMLTTGLKLADFVRPDCCKIRDPLPKDAECFAKDISKELEKLYQRHERMFVKRKRLMEMALPVRRRCRFVPKCACQFSKTIEIIPAYQASYTRTEQLALPTVRRLLSRREYAMAQGDGIGESILNRLLRSSYLSMYSRLANMQPLKMPIKKKKKTKKQKARQMKYLEKMAQPKVIPKPPKRERKVGQMSERRLKKLSRPKKYVEEVQPKWELTETMRDYKPTKRITELAKHVIRENVHINEEPQKIAPNALHYKPSARIKEMAQPASVHEANMVPADIKEEPFAISPNALKYKATARIKELAEPKEFENAHIRENPFAISPAALKATASPRLIELAKPKGG</sequence>
<dbReference type="STRING" id="7260.B4NHQ7"/>
<dbReference type="SMART" id="SM00705">
    <property type="entry name" value="THEG"/>
    <property type="match status" value="8"/>
</dbReference>
<dbReference type="InParanoid" id="B4NHQ7"/>
<evidence type="ECO:0000256" key="2">
    <source>
        <dbReference type="SAM" id="MobiDB-lite"/>
    </source>
</evidence>
<dbReference type="eggNOG" id="ENOG502SEHE">
    <property type="taxonomic scope" value="Eukaryota"/>
</dbReference>
<dbReference type="Pfam" id="PF14912">
    <property type="entry name" value="THEG"/>
    <property type="match status" value="2"/>
</dbReference>
<name>B4NHQ7_DROWI</name>